<sequence length="181" mass="20501">MSDCERDCVRILPNNQSTELPHLKLDSSQIDDSINTEKISKAFSPPKNRLTPLFGKKLFMHCESGTARDKQMEHVLKKLKGVQTSNDSSITSTQSSQLSSMSGILGCSQRMNLNNDLLFKARQLGIKILTTDTVTKWIKNLPSDVQSYIQSVHQADHDDHFIQLTSDPERDRIHEVRHLVT</sequence>
<name>Q5C616_SCHJA</name>
<accession>Q5C616</accession>
<organism evidence="1">
    <name type="scientific">Schistosoma japonicum</name>
    <name type="common">Blood fluke</name>
    <dbReference type="NCBI Taxonomy" id="6182"/>
    <lineage>
        <taxon>Eukaryota</taxon>
        <taxon>Metazoa</taxon>
        <taxon>Spiralia</taxon>
        <taxon>Lophotrochozoa</taxon>
        <taxon>Platyhelminthes</taxon>
        <taxon>Trematoda</taxon>
        <taxon>Digenea</taxon>
        <taxon>Strigeidida</taxon>
        <taxon>Schistosomatoidea</taxon>
        <taxon>Schistosomatidae</taxon>
        <taxon>Schistosoma</taxon>
    </lineage>
</organism>
<protein>
    <submittedName>
        <fullName evidence="1">SJCHGC07656 protein</fullName>
    </submittedName>
</protein>
<feature type="non-terminal residue" evidence="1">
    <location>
        <position position="181"/>
    </location>
</feature>
<dbReference type="AlphaFoldDB" id="Q5C616"/>
<reference evidence="1" key="1">
    <citation type="journal article" date="2006" name="PLoS Pathog.">
        <title>New perspectives on host-parasite interplay by comparative transcriptomic and proteomic analyses of Schistosoma japonicum.</title>
        <authorList>
            <person name="Liu F."/>
            <person name="Lu J."/>
            <person name="Hu W."/>
            <person name="Wang S.Y."/>
            <person name="Cui S.J."/>
            <person name="Chi M."/>
            <person name="Yan Q."/>
            <person name="Wang X.R."/>
            <person name="Song H.D."/>
            <person name="Xu X.N."/>
            <person name="Wang J.J."/>
            <person name="Zhang X.L."/>
            <person name="Zhang X."/>
            <person name="Wang Z.Q."/>
            <person name="Xue C.L."/>
            <person name="Brindley P.J."/>
            <person name="McManus D.P."/>
            <person name="Yang P.Y."/>
            <person name="Feng Z."/>
            <person name="Chen Z."/>
            <person name="Han Z.G."/>
        </authorList>
    </citation>
    <scope>NUCLEOTIDE SEQUENCE</scope>
</reference>
<evidence type="ECO:0000313" key="1">
    <source>
        <dbReference type="EMBL" id="AAX24908.2"/>
    </source>
</evidence>
<dbReference type="EMBL" id="AY809019">
    <property type="protein sequence ID" value="AAX24908.2"/>
    <property type="molecule type" value="mRNA"/>
</dbReference>
<proteinExistence type="evidence at transcript level"/>